<comment type="caution">
    <text evidence="8">The sequence shown here is derived from an EMBL/GenBank/DDBJ whole genome shotgun (WGS) entry which is preliminary data.</text>
</comment>
<dbReference type="PANTHER" id="PTHR30026:SF20">
    <property type="entry name" value="OUTER MEMBRANE PROTEIN TOLC"/>
    <property type="match status" value="1"/>
</dbReference>
<keyword evidence="3" id="KW-0813">Transport</keyword>
<dbReference type="PANTHER" id="PTHR30026">
    <property type="entry name" value="OUTER MEMBRANE PROTEIN TOLC"/>
    <property type="match status" value="1"/>
</dbReference>
<comment type="similarity">
    <text evidence="2">Belongs to the outer membrane factor (OMF) (TC 1.B.17) family.</text>
</comment>
<evidence type="ECO:0000313" key="8">
    <source>
        <dbReference type="EMBL" id="MBB5061141.1"/>
    </source>
</evidence>
<evidence type="ECO:0000256" key="4">
    <source>
        <dbReference type="ARBA" id="ARBA00022452"/>
    </source>
</evidence>
<dbReference type="InterPro" id="IPR003423">
    <property type="entry name" value="OMP_efflux"/>
</dbReference>
<name>A0A7W8E6Y4_9BACT</name>
<reference evidence="8 9" key="1">
    <citation type="submission" date="2020-08" db="EMBL/GenBank/DDBJ databases">
        <title>Genomic Encyclopedia of Type Strains, Phase IV (KMG-V): Genome sequencing to study the core and pangenomes of soil and plant-associated prokaryotes.</title>
        <authorList>
            <person name="Whitman W."/>
        </authorList>
    </citation>
    <scope>NUCLEOTIDE SEQUENCE [LARGE SCALE GENOMIC DNA]</scope>
    <source>
        <strain evidence="8 9">M8UP14</strain>
    </source>
</reference>
<dbReference type="GO" id="GO:0015562">
    <property type="term" value="F:efflux transmembrane transporter activity"/>
    <property type="evidence" value="ECO:0007669"/>
    <property type="project" value="InterPro"/>
</dbReference>
<dbReference type="AlphaFoldDB" id="A0A7W8E6Y4"/>
<evidence type="ECO:0000256" key="5">
    <source>
        <dbReference type="ARBA" id="ARBA00022692"/>
    </source>
</evidence>
<dbReference type="Pfam" id="PF02321">
    <property type="entry name" value="OEP"/>
    <property type="match status" value="2"/>
</dbReference>
<organism evidence="8 9">
    <name type="scientific">Granulicella aggregans</name>
    <dbReference type="NCBI Taxonomy" id="474949"/>
    <lineage>
        <taxon>Bacteria</taxon>
        <taxon>Pseudomonadati</taxon>
        <taxon>Acidobacteriota</taxon>
        <taxon>Terriglobia</taxon>
        <taxon>Terriglobales</taxon>
        <taxon>Acidobacteriaceae</taxon>
        <taxon>Granulicella</taxon>
    </lineage>
</organism>
<evidence type="ECO:0000256" key="1">
    <source>
        <dbReference type="ARBA" id="ARBA00004442"/>
    </source>
</evidence>
<dbReference type="SUPFAM" id="SSF56954">
    <property type="entry name" value="Outer membrane efflux proteins (OEP)"/>
    <property type="match status" value="1"/>
</dbReference>
<protein>
    <submittedName>
        <fullName evidence="8">Outer membrane protein TolC</fullName>
    </submittedName>
</protein>
<sequence>MTPQIKSNKLPPPQDLDKFISGGKLSLRLQDAILLALENNSNIRIAETQVETQKFVLLGTYKPFDPLVQSVVNANRYSYPGYTQLQGVGDGTNSTQDVLTQSFQVSYSQTFSTGTSFTANIGSIRTSTNSSFYFYNPYYNSTVGLQFTQPLLRNAGRFVTTAPLVIARSALQQSRATFQTQVNNAILQVVSQYWAVVQARGSFEVQHKSLDAADASYQHDKRALELGALPPLDIYRSQAEVAARRLVIIQAEYTLKQTQEALRLTVGADQDPSAAALDFDLTESPAVADATADQDADMLTKALASRPEIAAADIAVANDDLSVRVARNGLKPDLSLSGFYQSSGAGGNVYDLNDGHLVTPGGLGSSFNQTFGFGFPGYGGSLTLNLPLRNRAAKANLGTALVARHHDQLSGQATREQIVSQVHDAIYQLDEARLALKAGESSLDLAQKSLAADQRKFELGAETNFFVLDSQTKLAQAEVELLQAQINYQVAHATVDYTTGDLLKNYNVKIAELSK</sequence>
<keyword evidence="9" id="KW-1185">Reference proteome</keyword>
<dbReference type="InterPro" id="IPR051906">
    <property type="entry name" value="TolC-like"/>
</dbReference>
<evidence type="ECO:0000313" key="9">
    <source>
        <dbReference type="Proteomes" id="UP000540989"/>
    </source>
</evidence>
<evidence type="ECO:0000256" key="3">
    <source>
        <dbReference type="ARBA" id="ARBA00022448"/>
    </source>
</evidence>
<dbReference type="GO" id="GO:1990281">
    <property type="term" value="C:efflux pump complex"/>
    <property type="evidence" value="ECO:0007669"/>
    <property type="project" value="TreeGrafter"/>
</dbReference>
<evidence type="ECO:0000256" key="2">
    <source>
        <dbReference type="ARBA" id="ARBA00007613"/>
    </source>
</evidence>
<dbReference type="RefSeq" id="WP_184223863.1">
    <property type="nucleotide sequence ID" value="NZ_JACHIP010000029.1"/>
</dbReference>
<keyword evidence="7" id="KW-0998">Cell outer membrane</keyword>
<keyword evidence="5" id="KW-0812">Transmembrane</keyword>
<evidence type="ECO:0000256" key="6">
    <source>
        <dbReference type="ARBA" id="ARBA00023136"/>
    </source>
</evidence>
<gene>
    <name evidence="8" type="ORF">HDF16_005877</name>
</gene>
<dbReference type="EMBL" id="JACHIP010000029">
    <property type="protein sequence ID" value="MBB5061141.1"/>
    <property type="molecule type" value="Genomic_DNA"/>
</dbReference>
<evidence type="ECO:0000256" key="7">
    <source>
        <dbReference type="ARBA" id="ARBA00023237"/>
    </source>
</evidence>
<keyword evidence="4" id="KW-1134">Transmembrane beta strand</keyword>
<dbReference type="GO" id="GO:0015288">
    <property type="term" value="F:porin activity"/>
    <property type="evidence" value="ECO:0007669"/>
    <property type="project" value="TreeGrafter"/>
</dbReference>
<dbReference type="Proteomes" id="UP000540989">
    <property type="component" value="Unassembled WGS sequence"/>
</dbReference>
<comment type="subcellular location">
    <subcellularLocation>
        <location evidence="1">Cell outer membrane</location>
    </subcellularLocation>
</comment>
<proteinExistence type="inferred from homology"/>
<accession>A0A7W8E6Y4</accession>
<dbReference type="Gene3D" id="1.20.1600.10">
    <property type="entry name" value="Outer membrane efflux proteins (OEP)"/>
    <property type="match status" value="1"/>
</dbReference>
<keyword evidence="6" id="KW-0472">Membrane</keyword>
<dbReference type="GO" id="GO:0009279">
    <property type="term" value="C:cell outer membrane"/>
    <property type="evidence" value="ECO:0007669"/>
    <property type="project" value="UniProtKB-SubCell"/>
</dbReference>